<feature type="transmembrane region" description="Helical" evidence="1">
    <location>
        <begin position="198"/>
        <end position="221"/>
    </location>
</feature>
<dbReference type="AlphaFoldDB" id="A0A445LLL5"/>
<evidence type="ECO:0000313" key="2">
    <source>
        <dbReference type="EMBL" id="RZC24065.1"/>
    </source>
</evidence>
<sequence length="282" mass="31895">MESLSPMSIYDGIKSYLRRRRYRRLHGGTTVVRRKMAIIRLRGPRRNWRVRAIPRLRWVMRSPLKMLTKLKNAYMNFMLRLSRNVGAINSDNIFEVKRIPKARQVYKGYSSDEFEARLIFEISKTLVASYELHPIVDKSYPSISTQQPQQVSKAKVMESRTNADSFWTWNANNDNNQKQFSVTKFLGNNKPPKPQTSVLGPGFGAGIGCGAGIGLGLVGGFGYGGWPFNHMHLVFGLGMGCGVGVGFGFGQGIGYDFNFRTRKSRKSKKNFSDPQNTIVIQI</sequence>
<dbReference type="Proteomes" id="UP000289340">
    <property type="component" value="Chromosome 2"/>
</dbReference>
<protein>
    <submittedName>
        <fullName evidence="2">Uncharacterized protein</fullName>
    </submittedName>
</protein>
<gene>
    <name evidence="2" type="ORF">D0Y65_003387</name>
</gene>
<feature type="transmembrane region" description="Helical" evidence="1">
    <location>
        <begin position="233"/>
        <end position="259"/>
    </location>
</feature>
<evidence type="ECO:0000256" key="1">
    <source>
        <dbReference type="SAM" id="Phobius"/>
    </source>
</evidence>
<reference evidence="2 3" key="1">
    <citation type="submission" date="2018-09" db="EMBL/GenBank/DDBJ databases">
        <title>A high-quality reference genome of wild soybean provides a powerful tool to mine soybean genomes.</title>
        <authorList>
            <person name="Xie M."/>
            <person name="Chung C.Y.L."/>
            <person name="Li M.-W."/>
            <person name="Wong F.-L."/>
            <person name="Chan T.-F."/>
            <person name="Lam H.-M."/>
        </authorList>
    </citation>
    <scope>NUCLEOTIDE SEQUENCE [LARGE SCALE GENOMIC DNA]</scope>
    <source>
        <strain evidence="3">cv. W05</strain>
        <tissue evidence="2">Hypocotyl of etiolated seedlings</tissue>
    </source>
</reference>
<organism evidence="2 3">
    <name type="scientific">Glycine soja</name>
    <name type="common">Wild soybean</name>
    <dbReference type="NCBI Taxonomy" id="3848"/>
    <lineage>
        <taxon>Eukaryota</taxon>
        <taxon>Viridiplantae</taxon>
        <taxon>Streptophyta</taxon>
        <taxon>Embryophyta</taxon>
        <taxon>Tracheophyta</taxon>
        <taxon>Spermatophyta</taxon>
        <taxon>Magnoliopsida</taxon>
        <taxon>eudicotyledons</taxon>
        <taxon>Gunneridae</taxon>
        <taxon>Pentapetalae</taxon>
        <taxon>rosids</taxon>
        <taxon>fabids</taxon>
        <taxon>Fabales</taxon>
        <taxon>Fabaceae</taxon>
        <taxon>Papilionoideae</taxon>
        <taxon>50 kb inversion clade</taxon>
        <taxon>NPAAA clade</taxon>
        <taxon>indigoferoid/millettioid clade</taxon>
        <taxon>Phaseoleae</taxon>
        <taxon>Glycine</taxon>
        <taxon>Glycine subgen. Soja</taxon>
    </lineage>
</organism>
<name>A0A445LLL5_GLYSO</name>
<proteinExistence type="predicted"/>
<dbReference type="PANTHER" id="PTHR34201:SF6">
    <property type="entry name" value="GLYCINE-RICH PROTEIN"/>
    <property type="match status" value="1"/>
</dbReference>
<keyword evidence="1" id="KW-0472">Membrane</keyword>
<accession>A0A445LLL5</accession>
<dbReference type="EMBL" id="QZWG01000002">
    <property type="protein sequence ID" value="RZC24065.1"/>
    <property type="molecule type" value="Genomic_DNA"/>
</dbReference>
<comment type="caution">
    <text evidence="2">The sequence shown here is derived from an EMBL/GenBank/DDBJ whole genome shotgun (WGS) entry which is preliminary data.</text>
</comment>
<keyword evidence="1" id="KW-0812">Transmembrane</keyword>
<evidence type="ECO:0000313" key="3">
    <source>
        <dbReference type="Proteomes" id="UP000289340"/>
    </source>
</evidence>
<keyword evidence="3" id="KW-1185">Reference proteome</keyword>
<keyword evidence="1" id="KW-1133">Transmembrane helix</keyword>
<dbReference type="InterPro" id="IPR053288">
    <property type="entry name" value="TGD_Bridge_Protein"/>
</dbReference>
<dbReference type="PANTHER" id="PTHR34201">
    <property type="entry name" value="GLYCINE-RICH PROTEIN"/>
    <property type="match status" value="1"/>
</dbReference>